<sequence>MTHLTDEHVDVYSYQAKKEGNYHCGDAYYYISDGSRLFVVVADGLGSGLCKTISRSCY</sequence>
<organism evidence="1 2">
    <name type="scientific">Bacillus carboniphilus</name>
    <dbReference type="NCBI Taxonomy" id="86663"/>
    <lineage>
        <taxon>Bacteria</taxon>
        <taxon>Bacillati</taxon>
        <taxon>Bacillota</taxon>
        <taxon>Bacilli</taxon>
        <taxon>Bacillales</taxon>
        <taxon>Bacillaceae</taxon>
        <taxon>Bacillus</taxon>
    </lineage>
</organism>
<name>A0ABN0W0L6_9BACI</name>
<dbReference type="Gene3D" id="3.60.40.10">
    <property type="entry name" value="PPM-type phosphatase domain"/>
    <property type="match status" value="1"/>
</dbReference>
<dbReference type="InterPro" id="IPR036457">
    <property type="entry name" value="PPM-type-like_dom_sf"/>
</dbReference>
<evidence type="ECO:0008006" key="3">
    <source>
        <dbReference type="Google" id="ProtNLM"/>
    </source>
</evidence>
<dbReference type="EMBL" id="BAAADJ010000011">
    <property type="protein sequence ID" value="GAA0321937.1"/>
    <property type="molecule type" value="Genomic_DNA"/>
</dbReference>
<keyword evidence="2" id="KW-1185">Reference proteome</keyword>
<dbReference type="Proteomes" id="UP001500782">
    <property type="component" value="Unassembled WGS sequence"/>
</dbReference>
<reference evidence="1 2" key="1">
    <citation type="journal article" date="2019" name="Int. J. Syst. Evol. Microbiol.">
        <title>The Global Catalogue of Microorganisms (GCM) 10K type strain sequencing project: providing services to taxonomists for standard genome sequencing and annotation.</title>
        <authorList>
            <consortium name="The Broad Institute Genomics Platform"/>
            <consortium name="The Broad Institute Genome Sequencing Center for Infectious Disease"/>
            <person name="Wu L."/>
            <person name="Ma J."/>
        </authorList>
    </citation>
    <scope>NUCLEOTIDE SEQUENCE [LARGE SCALE GENOMIC DNA]</scope>
    <source>
        <strain evidence="1 2">JCM 9731</strain>
    </source>
</reference>
<evidence type="ECO:0000313" key="2">
    <source>
        <dbReference type="Proteomes" id="UP001500782"/>
    </source>
</evidence>
<comment type="caution">
    <text evidence="1">The sequence shown here is derived from an EMBL/GenBank/DDBJ whole genome shotgun (WGS) entry which is preliminary data.</text>
</comment>
<protein>
    <recommendedName>
        <fullName evidence="3">PPM-type phosphatase domain-containing protein</fullName>
    </recommendedName>
</protein>
<proteinExistence type="predicted"/>
<evidence type="ECO:0000313" key="1">
    <source>
        <dbReference type="EMBL" id="GAA0321937.1"/>
    </source>
</evidence>
<gene>
    <name evidence="1" type="ORF">GCM10008967_10530</name>
</gene>
<accession>A0ABN0W0L6</accession>